<dbReference type="CDD" id="cd06127">
    <property type="entry name" value="DEDDh"/>
    <property type="match status" value="1"/>
</dbReference>
<feature type="binding site" evidence="6">
    <location>
        <begin position="289"/>
        <end position="296"/>
    </location>
    <ligand>
        <name>ATP</name>
        <dbReference type="ChEBI" id="CHEBI:30616"/>
    </ligand>
</feature>
<evidence type="ECO:0000313" key="10">
    <source>
        <dbReference type="Proteomes" id="UP000776629"/>
    </source>
</evidence>
<dbReference type="SUPFAM" id="SSF53098">
    <property type="entry name" value="Ribonuclease H-like"/>
    <property type="match status" value="1"/>
</dbReference>
<dbReference type="Pfam" id="PF13307">
    <property type="entry name" value="Helicase_C_2"/>
    <property type="match status" value="1"/>
</dbReference>
<dbReference type="Gene3D" id="3.30.420.10">
    <property type="entry name" value="Ribonuclease H-like superfamily/Ribonuclease H"/>
    <property type="match status" value="1"/>
</dbReference>
<sequence length="945" mass="106687">MRKKQADHGQIYSVVDLETTGTNVKEGDRIIQIGCLLICDGEIINRFETKVNPLKPIPRSITQLTGISSHDVESAPVFDDLAPMLTSMLADTVFVAHNVNFDFPFLNAELMAAGEKPLQIPAIDTVTLSQLLYPNAKSYRLRDLSAKLKIEHDQPHSAISDAEATAQLLVDLLARLHQLPTLTLKKLVKMELVLPQQTKLLFERELRQRKLKPQSLSEDLYVSHGLVLHKKRPLTISEGDARLIYPMTKRQKIRLYQDQLVYRPIQAKMMNAIYNFFTRDKARQVMVEAGTGVGKTLGYLLPLTYLTVPNGKIIVSTATNLLQSQLLTQGIAQLKQLLPGQINAVTVKGNSHYLSISKFAYSLMVNEDSQLSQFLKAKILIWLLQTTTGDLEELNLNAQQIPYLSEVSHTGLNNLSADDPFYRDDFLVSRQRQLRHANVVITNHAYLVAHAAELGALANETYLVVDEAQNLAINSQRESRQQISFNQLRIAINQMQALTNSSSNANLAELFNAFPIGAYHVELIRKDLSALKDLIEQLTLAFLTKVDQQPNLDGFIEQVLVNGELVIMLDSSNPLMESFEQATASLKLHFTTLQHLFNDHAERWLGSDRYLMNQFASQLSHLMTIEAGFQAIRATLEKKDETPLFWLTMRSRSERSTLVLTGGNLTVNHFLRERVYAHFNRQLFVGATLFTSNKSAFIFDQLDLEREKVKIKRLPVAFDYEHQARFLMAIDAPSPTEASDETVITYLSQTIANLAEATNCQTVVLFNSLQTIERVYTKLRQTDLFNQRDILAQGINGNRDKLLKQFSTGQNTVLLGAASFWEGIDLPANQLQLLIITRLPFEAPNRFENQARCELLKQAGKNPFYHYELPQAIIRLRQGVGRLLRTPTDNGVVVVLDPRITTKRYGKTMQNALPPSLNKESLMTSELTQKAAAFLTQQARKVNEK</sequence>
<dbReference type="InterPro" id="IPR006555">
    <property type="entry name" value="ATP-dep_Helicase_C"/>
</dbReference>
<dbReference type="InterPro" id="IPR027417">
    <property type="entry name" value="P-loop_NTPase"/>
</dbReference>
<dbReference type="SUPFAM" id="SSF52540">
    <property type="entry name" value="P-loop containing nucleoside triphosphate hydrolases"/>
    <property type="match status" value="2"/>
</dbReference>
<dbReference type="InterPro" id="IPR006054">
    <property type="entry name" value="DnaQ"/>
</dbReference>
<dbReference type="InterPro" id="IPR036397">
    <property type="entry name" value="RNaseH_sf"/>
</dbReference>
<evidence type="ECO:0000256" key="1">
    <source>
        <dbReference type="ARBA" id="ARBA00022722"/>
    </source>
</evidence>
<name>A0ABS2EQI8_9LACO</name>
<dbReference type="SMART" id="SM00491">
    <property type="entry name" value="HELICc2"/>
    <property type="match status" value="1"/>
</dbReference>
<dbReference type="EC" id="3.1.-.-" evidence="6 7"/>
<dbReference type="GO" id="GO:0004386">
    <property type="term" value="F:helicase activity"/>
    <property type="evidence" value="ECO:0007669"/>
    <property type="project" value="UniProtKB-KW"/>
</dbReference>
<comment type="function">
    <text evidence="6 7">3'-5' exonuclease.</text>
</comment>
<dbReference type="PANTHER" id="PTHR11472">
    <property type="entry name" value="DNA REPAIR DEAD HELICASE RAD3/XP-D SUBFAMILY MEMBER"/>
    <property type="match status" value="1"/>
</dbReference>
<dbReference type="PROSITE" id="PS51193">
    <property type="entry name" value="HELICASE_ATP_BIND_2"/>
    <property type="match status" value="1"/>
</dbReference>
<dbReference type="SMART" id="SM00479">
    <property type="entry name" value="EXOIII"/>
    <property type="match status" value="1"/>
</dbReference>
<organism evidence="9 10">
    <name type="scientific">Limosilactobacillus alvi</name>
    <dbReference type="NCBI Taxonomy" id="990412"/>
    <lineage>
        <taxon>Bacteria</taxon>
        <taxon>Bacillati</taxon>
        <taxon>Bacillota</taxon>
        <taxon>Bacilli</taxon>
        <taxon>Lactobacillales</taxon>
        <taxon>Lactobacillaceae</taxon>
        <taxon>Limosilactobacillus</taxon>
    </lineage>
</organism>
<evidence type="ECO:0000256" key="5">
    <source>
        <dbReference type="ARBA" id="ARBA00022840"/>
    </source>
</evidence>
<keyword evidence="5 6" id="KW-0067">ATP-binding</keyword>
<evidence type="ECO:0000256" key="2">
    <source>
        <dbReference type="ARBA" id="ARBA00022741"/>
    </source>
</evidence>
<keyword evidence="4 6" id="KW-0269">Exonuclease</keyword>
<dbReference type="InterPro" id="IPR012337">
    <property type="entry name" value="RNaseH-like_sf"/>
</dbReference>
<dbReference type="Proteomes" id="UP000776629">
    <property type="component" value="Unassembled WGS sequence"/>
</dbReference>
<dbReference type="EMBL" id="JACJJQ010000041">
    <property type="protein sequence ID" value="MBM6754655.1"/>
    <property type="molecule type" value="Genomic_DNA"/>
</dbReference>
<evidence type="ECO:0000256" key="3">
    <source>
        <dbReference type="ARBA" id="ARBA00022801"/>
    </source>
</evidence>
<comment type="similarity">
    <text evidence="6 7">Belongs to the helicase family. DinG subfamily. Type 2 sub-subfamily.</text>
</comment>
<dbReference type="HAMAP" id="MF_02206">
    <property type="entry name" value="DinG_exonucl"/>
    <property type="match status" value="1"/>
</dbReference>
<dbReference type="InterPro" id="IPR045028">
    <property type="entry name" value="DinG/Rad3-like"/>
</dbReference>
<feature type="domain" description="Helicase ATP-binding" evidence="8">
    <location>
        <begin position="252"/>
        <end position="541"/>
    </location>
</feature>
<evidence type="ECO:0000256" key="4">
    <source>
        <dbReference type="ARBA" id="ARBA00022839"/>
    </source>
</evidence>
<dbReference type="NCBIfam" id="TIGR01407">
    <property type="entry name" value="dinG_rel"/>
    <property type="match status" value="1"/>
</dbReference>
<dbReference type="Pfam" id="PF00929">
    <property type="entry name" value="RNase_T"/>
    <property type="match status" value="1"/>
</dbReference>
<comment type="caution">
    <text evidence="9">The sequence shown here is derived from an EMBL/GenBank/DDBJ whole genome shotgun (WGS) entry which is preliminary data.</text>
</comment>
<dbReference type="Pfam" id="PF00270">
    <property type="entry name" value="DEAD"/>
    <property type="match status" value="1"/>
</dbReference>
<dbReference type="InterPro" id="IPR014013">
    <property type="entry name" value="Helic_SF1/SF2_ATP-bd_DinG/Rad3"/>
</dbReference>
<keyword evidence="3 6" id="KW-0378">Hydrolase</keyword>
<proteinExistence type="inferred from homology"/>
<accession>A0ABS2EQI8</accession>
<evidence type="ECO:0000256" key="7">
    <source>
        <dbReference type="RuleBase" id="RU364106"/>
    </source>
</evidence>
<evidence type="ECO:0000256" key="6">
    <source>
        <dbReference type="HAMAP-Rule" id="MF_02206"/>
    </source>
</evidence>
<keyword evidence="10" id="KW-1185">Reference proteome</keyword>
<dbReference type="InterPro" id="IPR011545">
    <property type="entry name" value="DEAD/DEAH_box_helicase_dom"/>
</dbReference>
<dbReference type="InterPro" id="IPR006310">
    <property type="entry name" value="DinG"/>
</dbReference>
<dbReference type="PANTHER" id="PTHR11472:SF34">
    <property type="entry name" value="REGULATOR OF TELOMERE ELONGATION HELICASE 1"/>
    <property type="match status" value="1"/>
</dbReference>
<dbReference type="NCBIfam" id="TIGR00573">
    <property type="entry name" value="dnaq"/>
    <property type="match status" value="1"/>
</dbReference>
<protein>
    <recommendedName>
        <fullName evidence="6 7">3'-5' exonuclease DinG</fullName>
        <ecNumber evidence="6 7">3.1.-.-</ecNumber>
    </recommendedName>
</protein>
<keyword evidence="9" id="KW-0347">Helicase</keyword>
<reference evidence="9 10" key="1">
    <citation type="journal article" date="2021" name="Sci. Rep.">
        <title>The distribution of antibiotic resistance genes in chicken gut microbiota commensals.</title>
        <authorList>
            <person name="Juricova H."/>
            <person name="Matiasovicova J."/>
            <person name="Kubasova T."/>
            <person name="Cejkova D."/>
            <person name="Rychlik I."/>
        </authorList>
    </citation>
    <scope>NUCLEOTIDE SEQUENCE [LARGE SCALE GENOMIC DNA]</scope>
    <source>
        <strain evidence="9 10">An810</strain>
    </source>
</reference>
<evidence type="ECO:0000259" key="8">
    <source>
        <dbReference type="PROSITE" id="PS51193"/>
    </source>
</evidence>
<dbReference type="InterPro" id="IPR013520">
    <property type="entry name" value="Ribonucl_H"/>
</dbReference>
<keyword evidence="2 6" id="KW-0547">Nucleotide-binding</keyword>
<evidence type="ECO:0000313" key="9">
    <source>
        <dbReference type="EMBL" id="MBM6754655.1"/>
    </source>
</evidence>
<feature type="short sequence motif" description="DEAH box" evidence="6">
    <location>
        <begin position="466"/>
        <end position="469"/>
    </location>
</feature>
<keyword evidence="1 6" id="KW-0540">Nuclease</keyword>
<gene>
    <name evidence="6 7" type="primary">dinG</name>
    <name evidence="9" type="ORF">H5993_07785</name>
</gene>
<dbReference type="Gene3D" id="3.40.50.300">
    <property type="entry name" value="P-loop containing nucleotide triphosphate hydrolases"/>
    <property type="match status" value="2"/>
</dbReference>